<dbReference type="AlphaFoldDB" id="A0A0C2X2S1"/>
<protein>
    <submittedName>
        <fullName evidence="1">Uncharacterized protein</fullName>
    </submittedName>
</protein>
<gene>
    <name evidence="1" type="ORF">M378DRAFT_164554</name>
</gene>
<dbReference type="HOGENOM" id="CLU_2557818_0_0_1"/>
<evidence type="ECO:0000313" key="1">
    <source>
        <dbReference type="EMBL" id="KIL63461.1"/>
    </source>
</evidence>
<dbReference type="InParanoid" id="A0A0C2X2S1"/>
<evidence type="ECO:0000313" key="2">
    <source>
        <dbReference type="Proteomes" id="UP000054549"/>
    </source>
</evidence>
<keyword evidence="2" id="KW-1185">Reference proteome</keyword>
<accession>A0A0C2X2S1</accession>
<sequence>MSSLSNNFLSSTFRASVPPNSFLLRRRVAWLSENRTGHRVVSSFNIGIVPFERKNSSHTPEYTLVELLLRPRIDRIESFSQL</sequence>
<organism evidence="1 2">
    <name type="scientific">Amanita muscaria (strain Koide BX008)</name>
    <dbReference type="NCBI Taxonomy" id="946122"/>
    <lineage>
        <taxon>Eukaryota</taxon>
        <taxon>Fungi</taxon>
        <taxon>Dikarya</taxon>
        <taxon>Basidiomycota</taxon>
        <taxon>Agaricomycotina</taxon>
        <taxon>Agaricomycetes</taxon>
        <taxon>Agaricomycetidae</taxon>
        <taxon>Agaricales</taxon>
        <taxon>Pluteineae</taxon>
        <taxon>Amanitaceae</taxon>
        <taxon>Amanita</taxon>
    </lineage>
</organism>
<reference evidence="1 2" key="1">
    <citation type="submission" date="2014-04" db="EMBL/GenBank/DDBJ databases">
        <title>Evolutionary Origins and Diversification of the Mycorrhizal Mutualists.</title>
        <authorList>
            <consortium name="DOE Joint Genome Institute"/>
            <consortium name="Mycorrhizal Genomics Consortium"/>
            <person name="Kohler A."/>
            <person name="Kuo A."/>
            <person name="Nagy L.G."/>
            <person name="Floudas D."/>
            <person name="Copeland A."/>
            <person name="Barry K.W."/>
            <person name="Cichocki N."/>
            <person name="Veneault-Fourrey C."/>
            <person name="LaButti K."/>
            <person name="Lindquist E.A."/>
            <person name="Lipzen A."/>
            <person name="Lundell T."/>
            <person name="Morin E."/>
            <person name="Murat C."/>
            <person name="Riley R."/>
            <person name="Ohm R."/>
            <person name="Sun H."/>
            <person name="Tunlid A."/>
            <person name="Henrissat B."/>
            <person name="Grigoriev I.V."/>
            <person name="Hibbett D.S."/>
            <person name="Martin F."/>
        </authorList>
    </citation>
    <scope>NUCLEOTIDE SEQUENCE [LARGE SCALE GENOMIC DNA]</scope>
    <source>
        <strain evidence="1 2">Koide BX008</strain>
    </source>
</reference>
<dbReference type="EMBL" id="KN818259">
    <property type="protein sequence ID" value="KIL63461.1"/>
    <property type="molecule type" value="Genomic_DNA"/>
</dbReference>
<proteinExistence type="predicted"/>
<name>A0A0C2X2S1_AMAMK</name>
<dbReference type="Proteomes" id="UP000054549">
    <property type="component" value="Unassembled WGS sequence"/>
</dbReference>